<organism evidence="1 2">
    <name type="scientific">Pseudopedobacter beijingensis</name>
    <dbReference type="NCBI Taxonomy" id="1207056"/>
    <lineage>
        <taxon>Bacteria</taxon>
        <taxon>Pseudomonadati</taxon>
        <taxon>Bacteroidota</taxon>
        <taxon>Sphingobacteriia</taxon>
        <taxon>Sphingobacteriales</taxon>
        <taxon>Sphingobacteriaceae</taxon>
        <taxon>Pseudopedobacter</taxon>
    </lineage>
</organism>
<dbReference type="Proteomes" id="UP001597118">
    <property type="component" value="Unassembled WGS sequence"/>
</dbReference>
<gene>
    <name evidence="1" type="primary">thiS</name>
    <name evidence="1" type="ORF">ACFSAH_17755</name>
</gene>
<protein>
    <submittedName>
        <fullName evidence="1">Sulfur carrier protein ThiS</fullName>
    </submittedName>
</protein>
<proteinExistence type="predicted"/>
<evidence type="ECO:0000313" key="2">
    <source>
        <dbReference type="Proteomes" id="UP001597118"/>
    </source>
</evidence>
<reference evidence="2" key="1">
    <citation type="journal article" date="2019" name="Int. J. Syst. Evol. Microbiol.">
        <title>The Global Catalogue of Microorganisms (GCM) 10K type strain sequencing project: providing services to taxonomists for standard genome sequencing and annotation.</title>
        <authorList>
            <consortium name="The Broad Institute Genomics Platform"/>
            <consortium name="The Broad Institute Genome Sequencing Center for Infectious Disease"/>
            <person name="Wu L."/>
            <person name="Ma J."/>
        </authorList>
    </citation>
    <scope>NUCLEOTIDE SEQUENCE [LARGE SCALE GENOMIC DNA]</scope>
    <source>
        <strain evidence="2">CCUG 53762</strain>
    </source>
</reference>
<dbReference type="Gene3D" id="3.10.20.30">
    <property type="match status" value="1"/>
</dbReference>
<comment type="caution">
    <text evidence="1">The sequence shown here is derived from an EMBL/GenBank/DDBJ whole genome shotgun (WGS) entry which is preliminary data.</text>
</comment>
<sequence length="68" mass="7735">MKIKINNQFKEIDQSVTVLALLKELFPTIQNYGVAVAINQQIIEKSVWKTVFIQENDEIMLIKATQGG</sequence>
<dbReference type="RefSeq" id="WP_379664089.1">
    <property type="nucleotide sequence ID" value="NZ_JBHUDG010000050.1"/>
</dbReference>
<dbReference type="PANTHER" id="PTHR34472">
    <property type="entry name" value="SULFUR CARRIER PROTEIN THIS"/>
    <property type="match status" value="1"/>
</dbReference>
<evidence type="ECO:0000313" key="1">
    <source>
        <dbReference type="EMBL" id="MFD1631723.1"/>
    </source>
</evidence>
<keyword evidence="2" id="KW-1185">Reference proteome</keyword>
<dbReference type="Pfam" id="PF02597">
    <property type="entry name" value="ThiS"/>
    <property type="match status" value="1"/>
</dbReference>
<dbReference type="EMBL" id="JBHUDG010000050">
    <property type="protein sequence ID" value="MFD1631723.1"/>
    <property type="molecule type" value="Genomic_DNA"/>
</dbReference>
<dbReference type="InterPro" id="IPR012675">
    <property type="entry name" value="Beta-grasp_dom_sf"/>
</dbReference>
<accession>A0ABW4IG64</accession>
<dbReference type="InterPro" id="IPR003749">
    <property type="entry name" value="ThiS/MoaD-like"/>
</dbReference>
<dbReference type="InterPro" id="IPR016155">
    <property type="entry name" value="Mopterin_synth/thiamin_S_b"/>
</dbReference>
<dbReference type="CDD" id="cd00565">
    <property type="entry name" value="Ubl_ThiS"/>
    <property type="match status" value="1"/>
</dbReference>
<dbReference type="NCBIfam" id="TIGR01683">
    <property type="entry name" value="thiS"/>
    <property type="match status" value="1"/>
</dbReference>
<dbReference type="SUPFAM" id="SSF54285">
    <property type="entry name" value="MoaD/ThiS"/>
    <property type="match status" value="1"/>
</dbReference>
<name>A0ABW4IG64_9SPHI</name>
<dbReference type="InterPro" id="IPR010035">
    <property type="entry name" value="Thi_S"/>
</dbReference>
<dbReference type="PANTHER" id="PTHR34472:SF1">
    <property type="entry name" value="SULFUR CARRIER PROTEIN THIS"/>
    <property type="match status" value="1"/>
</dbReference>